<dbReference type="RefSeq" id="WP_066747762.1">
    <property type="nucleotide sequence ID" value="NZ_CP016757.1"/>
</dbReference>
<dbReference type="InterPro" id="IPR058108">
    <property type="entry name" value="CptIN-like"/>
</dbReference>
<dbReference type="CDD" id="cd17492">
    <property type="entry name" value="toxin_CptN"/>
    <property type="match status" value="1"/>
</dbReference>
<sequence length="187" mass="21783">MWASAFMKGISKMNVGEFCFLDIAYYRRFNDPHLMHIQECGTSRPFFYTFKDTFYPDIFWMVPVSRAGNKNGKYQTIIAKKKARYGRCDTIILGHVLGQQAAFLIQNMCPVTEQYITNTYIQKANNQPVSIRKSTQIEIETAAKRIWKRVKERTEREIKAGLPVSKDTLVFPDIFSIYQELVKDLNT</sequence>
<organism evidence="1 2">
    <name type="scientific">Cloacibacillus porcorum</name>
    <dbReference type="NCBI Taxonomy" id="1197717"/>
    <lineage>
        <taxon>Bacteria</taxon>
        <taxon>Thermotogati</taxon>
        <taxon>Synergistota</taxon>
        <taxon>Synergistia</taxon>
        <taxon>Synergistales</taxon>
        <taxon>Synergistaceae</taxon>
        <taxon>Cloacibacillus</taxon>
    </lineage>
</organism>
<dbReference type="OrthoDB" id="1682300at2"/>
<evidence type="ECO:0000313" key="2">
    <source>
        <dbReference type="Proteomes" id="UP000093044"/>
    </source>
</evidence>
<reference evidence="1" key="1">
    <citation type="submission" date="2016-08" db="EMBL/GenBank/DDBJ databases">
        <title>Complete genome of Cloacibacillus porcorum.</title>
        <authorList>
            <person name="Looft T."/>
            <person name="Bayles D.O."/>
            <person name="Alt D.P."/>
        </authorList>
    </citation>
    <scope>NUCLEOTIDE SEQUENCE [LARGE SCALE GENOMIC DNA]</scope>
    <source>
        <strain evidence="1">CL-84</strain>
    </source>
</reference>
<gene>
    <name evidence="1" type="ORF">BED41_14220</name>
</gene>
<dbReference type="InterPro" id="IPR053735">
    <property type="entry name" value="Type_III_TA_endoRNase"/>
</dbReference>
<dbReference type="GeneID" id="83059002"/>
<dbReference type="NCBIfam" id="NF047359">
    <property type="entry name" value="CptIN"/>
    <property type="match status" value="1"/>
</dbReference>
<keyword evidence="2" id="KW-1185">Reference proteome</keyword>
<proteinExistence type="predicted"/>
<dbReference type="KEGG" id="cpor:BED41_14220"/>
<dbReference type="Gene3D" id="3.10.129.130">
    <property type="match status" value="1"/>
</dbReference>
<accession>A0A1B2I859</accession>
<dbReference type="Proteomes" id="UP000093044">
    <property type="component" value="Chromosome"/>
</dbReference>
<dbReference type="AlphaFoldDB" id="A0A1B2I859"/>
<name>A0A1B2I859_9BACT</name>
<dbReference type="EMBL" id="CP016757">
    <property type="protein sequence ID" value="ANZ46152.1"/>
    <property type="molecule type" value="Genomic_DNA"/>
</dbReference>
<protein>
    <submittedName>
        <fullName evidence="1">Uncharacterized protein</fullName>
    </submittedName>
</protein>
<evidence type="ECO:0000313" key="1">
    <source>
        <dbReference type="EMBL" id="ANZ46152.1"/>
    </source>
</evidence>